<accession>A0AAV9AZU4</accession>
<gene>
    <name evidence="2" type="ORF">QJS04_geneDACA013890</name>
</gene>
<organism evidence="2 3">
    <name type="scientific">Acorus gramineus</name>
    <name type="common">Dwarf sweet flag</name>
    <dbReference type="NCBI Taxonomy" id="55184"/>
    <lineage>
        <taxon>Eukaryota</taxon>
        <taxon>Viridiplantae</taxon>
        <taxon>Streptophyta</taxon>
        <taxon>Embryophyta</taxon>
        <taxon>Tracheophyta</taxon>
        <taxon>Spermatophyta</taxon>
        <taxon>Magnoliopsida</taxon>
        <taxon>Liliopsida</taxon>
        <taxon>Acoraceae</taxon>
        <taxon>Acorus</taxon>
    </lineage>
</organism>
<dbReference type="Proteomes" id="UP001179952">
    <property type="component" value="Unassembled WGS sequence"/>
</dbReference>
<evidence type="ECO:0000313" key="3">
    <source>
        <dbReference type="Proteomes" id="UP001179952"/>
    </source>
</evidence>
<reference evidence="2" key="1">
    <citation type="journal article" date="2023" name="Nat. Commun.">
        <title>Diploid and tetraploid genomes of Acorus and the evolution of monocots.</title>
        <authorList>
            <person name="Ma L."/>
            <person name="Liu K.W."/>
            <person name="Li Z."/>
            <person name="Hsiao Y.Y."/>
            <person name="Qi Y."/>
            <person name="Fu T."/>
            <person name="Tang G.D."/>
            <person name="Zhang D."/>
            <person name="Sun W.H."/>
            <person name="Liu D.K."/>
            <person name="Li Y."/>
            <person name="Chen G.Z."/>
            <person name="Liu X.D."/>
            <person name="Liao X.Y."/>
            <person name="Jiang Y.T."/>
            <person name="Yu X."/>
            <person name="Hao Y."/>
            <person name="Huang J."/>
            <person name="Zhao X.W."/>
            <person name="Ke S."/>
            <person name="Chen Y.Y."/>
            <person name="Wu W.L."/>
            <person name="Hsu J.L."/>
            <person name="Lin Y.F."/>
            <person name="Huang M.D."/>
            <person name="Li C.Y."/>
            <person name="Huang L."/>
            <person name="Wang Z.W."/>
            <person name="Zhao X."/>
            <person name="Zhong W.Y."/>
            <person name="Peng D.H."/>
            <person name="Ahmad S."/>
            <person name="Lan S."/>
            <person name="Zhang J.S."/>
            <person name="Tsai W.C."/>
            <person name="Van de Peer Y."/>
            <person name="Liu Z.J."/>
        </authorList>
    </citation>
    <scope>NUCLEOTIDE SEQUENCE</scope>
    <source>
        <strain evidence="2">SCP</strain>
    </source>
</reference>
<evidence type="ECO:0000256" key="1">
    <source>
        <dbReference type="SAM" id="MobiDB-lite"/>
    </source>
</evidence>
<sequence>MNEMDPFKMHAIEAQTNSGLTESGSVYIFMARLVRRDSPSTSRSHRKGEAGVPFEWEVKPGITKDPPEVEPLLPLSPPPALQSVQLKRFKHRVKNDSSWLKL</sequence>
<keyword evidence="3" id="KW-1185">Reference proteome</keyword>
<reference evidence="2" key="2">
    <citation type="submission" date="2023-06" db="EMBL/GenBank/DDBJ databases">
        <authorList>
            <person name="Ma L."/>
            <person name="Liu K.-W."/>
            <person name="Li Z."/>
            <person name="Hsiao Y.-Y."/>
            <person name="Qi Y."/>
            <person name="Fu T."/>
            <person name="Tang G."/>
            <person name="Zhang D."/>
            <person name="Sun W.-H."/>
            <person name="Liu D.-K."/>
            <person name="Li Y."/>
            <person name="Chen G.-Z."/>
            <person name="Liu X.-D."/>
            <person name="Liao X.-Y."/>
            <person name="Jiang Y.-T."/>
            <person name="Yu X."/>
            <person name="Hao Y."/>
            <person name="Huang J."/>
            <person name="Zhao X.-W."/>
            <person name="Ke S."/>
            <person name="Chen Y.-Y."/>
            <person name="Wu W.-L."/>
            <person name="Hsu J.-L."/>
            <person name="Lin Y.-F."/>
            <person name="Huang M.-D."/>
            <person name="Li C.-Y."/>
            <person name="Huang L."/>
            <person name="Wang Z.-W."/>
            <person name="Zhao X."/>
            <person name="Zhong W.-Y."/>
            <person name="Peng D.-H."/>
            <person name="Ahmad S."/>
            <person name="Lan S."/>
            <person name="Zhang J.-S."/>
            <person name="Tsai W.-C."/>
            <person name="Van De Peer Y."/>
            <person name="Liu Z.-J."/>
        </authorList>
    </citation>
    <scope>NUCLEOTIDE SEQUENCE</scope>
    <source>
        <strain evidence="2">SCP</strain>
        <tissue evidence="2">Leaves</tissue>
    </source>
</reference>
<dbReference type="AlphaFoldDB" id="A0AAV9AZU4"/>
<comment type="caution">
    <text evidence="2">The sequence shown here is derived from an EMBL/GenBank/DDBJ whole genome shotgun (WGS) entry which is preliminary data.</text>
</comment>
<name>A0AAV9AZU4_ACOGR</name>
<dbReference type="EMBL" id="JAUJYN010000006">
    <property type="protein sequence ID" value="KAK1269650.1"/>
    <property type="molecule type" value="Genomic_DNA"/>
</dbReference>
<feature type="region of interest" description="Disordered" evidence="1">
    <location>
        <begin position="57"/>
        <end position="76"/>
    </location>
</feature>
<proteinExistence type="predicted"/>
<evidence type="ECO:0000313" key="2">
    <source>
        <dbReference type="EMBL" id="KAK1269650.1"/>
    </source>
</evidence>
<protein>
    <submittedName>
        <fullName evidence="2">Uncharacterized protein</fullName>
    </submittedName>
</protein>